<proteinExistence type="predicted"/>
<reference evidence="2" key="2">
    <citation type="submission" date="2021-09" db="EMBL/GenBank/DDBJ databases">
        <authorList>
            <person name="Gilroy R."/>
        </authorList>
    </citation>
    <scope>NUCLEOTIDE SEQUENCE</scope>
    <source>
        <strain evidence="2">7318</strain>
    </source>
</reference>
<accession>A0A921HQJ7</accession>
<comment type="caution">
    <text evidence="2">The sequence shown here is derived from an EMBL/GenBank/DDBJ whole genome shotgun (WGS) entry which is preliminary data.</text>
</comment>
<dbReference type="Gene3D" id="3.40.630.30">
    <property type="match status" value="1"/>
</dbReference>
<dbReference type="InterPro" id="IPR051531">
    <property type="entry name" value="N-acetyltransferase"/>
</dbReference>
<evidence type="ECO:0000313" key="3">
    <source>
        <dbReference type="Proteomes" id="UP000780768"/>
    </source>
</evidence>
<dbReference type="EMBL" id="DYVR01000165">
    <property type="protein sequence ID" value="HJF85196.1"/>
    <property type="molecule type" value="Genomic_DNA"/>
</dbReference>
<dbReference type="GO" id="GO:0016747">
    <property type="term" value="F:acyltransferase activity, transferring groups other than amino-acyl groups"/>
    <property type="evidence" value="ECO:0007669"/>
    <property type="project" value="InterPro"/>
</dbReference>
<dbReference type="SUPFAM" id="SSF55729">
    <property type="entry name" value="Acyl-CoA N-acyltransferases (Nat)"/>
    <property type="match status" value="1"/>
</dbReference>
<dbReference type="Proteomes" id="UP000780768">
    <property type="component" value="Unassembled WGS sequence"/>
</dbReference>
<protein>
    <submittedName>
        <fullName evidence="2">GNAT family N-acetyltransferase</fullName>
    </submittedName>
</protein>
<reference evidence="2" key="1">
    <citation type="journal article" date="2021" name="PeerJ">
        <title>Extensive microbial diversity within the chicken gut microbiome revealed by metagenomics and culture.</title>
        <authorList>
            <person name="Gilroy R."/>
            <person name="Ravi A."/>
            <person name="Getino M."/>
            <person name="Pursley I."/>
            <person name="Horton D.L."/>
            <person name="Alikhan N.F."/>
            <person name="Baker D."/>
            <person name="Gharbi K."/>
            <person name="Hall N."/>
            <person name="Watson M."/>
            <person name="Adriaenssens E.M."/>
            <person name="Foster-Nyarko E."/>
            <person name="Jarju S."/>
            <person name="Secka A."/>
            <person name="Antonio M."/>
            <person name="Oren A."/>
            <person name="Chaudhuri R.R."/>
            <person name="La Ragione R."/>
            <person name="Hildebrand F."/>
            <person name="Pallen M.J."/>
        </authorList>
    </citation>
    <scope>NUCLEOTIDE SEQUENCE</scope>
    <source>
        <strain evidence="2">7318</strain>
    </source>
</reference>
<dbReference type="PANTHER" id="PTHR43792:SF1">
    <property type="entry name" value="N-ACETYLTRANSFERASE DOMAIN-CONTAINING PROTEIN"/>
    <property type="match status" value="1"/>
</dbReference>
<evidence type="ECO:0000259" key="1">
    <source>
        <dbReference type="PROSITE" id="PS51186"/>
    </source>
</evidence>
<dbReference type="AlphaFoldDB" id="A0A921HQJ7"/>
<dbReference type="PANTHER" id="PTHR43792">
    <property type="entry name" value="GNAT FAMILY, PUTATIVE (AFU_ORTHOLOGUE AFUA_3G00765)-RELATED-RELATED"/>
    <property type="match status" value="1"/>
</dbReference>
<dbReference type="RefSeq" id="WP_204935729.1">
    <property type="nucleotide sequence ID" value="NZ_CALXYC010000019.1"/>
</dbReference>
<name>A0A921HQJ7_9FIRM</name>
<feature type="domain" description="N-acetyltransferase" evidence="1">
    <location>
        <begin position="2"/>
        <end position="164"/>
    </location>
</feature>
<gene>
    <name evidence="2" type="ORF">K8V65_06010</name>
</gene>
<dbReference type="PROSITE" id="PS51186">
    <property type="entry name" value="GNAT"/>
    <property type="match status" value="1"/>
</dbReference>
<dbReference type="Pfam" id="PF13302">
    <property type="entry name" value="Acetyltransf_3"/>
    <property type="match status" value="1"/>
</dbReference>
<organism evidence="2 3">
    <name type="scientific">Megamonas hypermegale</name>
    <dbReference type="NCBI Taxonomy" id="158847"/>
    <lineage>
        <taxon>Bacteria</taxon>
        <taxon>Bacillati</taxon>
        <taxon>Bacillota</taxon>
        <taxon>Negativicutes</taxon>
        <taxon>Selenomonadales</taxon>
        <taxon>Selenomonadaceae</taxon>
        <taxon>Megamonas</taxon>
    </lineage>
</organism>
<dbReference type="InterPro" id="IPR016181">
    <property type="entry name" value="Acyl_CoA_acyltransferase"/>
</dbReference>
<evidence type="ECO:0000313" key="2">
    <source>
        <dbReference type="EMBL" id="HJF85196.1"/>
    </source>
</evidence>
<dbReference type="InterPro" id="IPR000182">
    <property type="entry name" value="GNAT_dom"/>
</dbReference>
<sequence length="174" mass="19960">MINFRPITKNDFADLCSVLQDKNVMYAWEHAFSDEEVHKWIENCQKSYAENGFGYLYATESETGKFIGMMGLLLETVNGQNYIGLGYILAPKYWKKGYATQGAAILLNRAFRELGAQLVIAEIRPENTASRRVAERLGMKCTGEFLKYYRGKQMPHLIYRITKNEFCTLKTAAE</sequence>